<name>A0ABQ3ASW1_9GAMM</name>
<evidence type="ECO:0000259" key="1">
    <source>
        <dbReference type="Pfam" id="PF13761"/>
    </source>
</evidence>
<dbReference type="RefSeq" id="WP_189416171.1">
    <property type="nucleotide sequence ID" value="NZ_BMYZ01000001.1"/>
</dbReference>
<dbReference type="Pfam" id="PF13761">
    <property type="entry name" value="DUF4166"/>
    <property type="match status" value="1"/>
</dbReference>
<dbReference type="InterPro" id="IPR025311">
    <property type="entry name" value="DUF4166"/>
</dbReference>
<feature type="domain" description="DUF4166" evidence="1">
    <location>
        <begin position="16"/>
        <end position="172"/>
    </location>
</feature>
<keyword evidence="3" id="KW-1185">Reference proteome</keyword>
<organism evidence="2 3">
    <name type="scientific">Cellvibrio zantedeschiae</name>
    <dbReference type="NCBI Taxonomy" id="1237077"/>
    <lineage>
        <taxon>Bacteria</taxon>
        <taxon>Pseudomonadati</taxon>
        <taxon>Pseudomonadota</taxon>
        <taxon>Gammaproteobacteria</taxon>
        <taxon>Cellvibrionales</taxon>
        <taxon>Cellvibrionaceae</taxon>
        <taxon>Cellvibrio</taxon>
    </lineage>
</organism>
<evidence type="ECO:0000313" key="3">
    <source>
        <dbReference type="Proteomes" id="UP000619761"/>
    </source>
</evidence>
<proteinExistence type="predicted"/>
<reference evidence="3" key="1">
    <citation type="journal article" date="2019" name="Int. J. Syst. Evol. Microbiol.">
        <title>The Global Catalogue of Microorganisms (GCM) 10K type strain sequencing project: providing services to taxonomists for standard genome sequencing and annotation.</title>
        <authorList>
            <consortium name="The Broad Institute Genomics Platform"/>
            <consortium name="The Broad Institute Genome Sequencing Center for Infectious Disease"/>
            <person name="Wu L."/>
            <person name="Ma J."/>
        </authorList>
    </citation>
    <scope>NUCLEOTIDE SEQUENCE [LARGE SCALE GENOMIC DNA]</scope>
    <source>
        <strain evidence="3">KCTC 32239</strain>
    </source>
</reference>
<dbReference type="EMBL" id="BMYZ01000001">
    <property type="protein sequence ID" value="GGY66222.1"/>
    <property type="molecule type" value="Genomic_DNA"/>
</dbReference>
<sequence>MDNVFAKIIGSDYALLSAPVREFHEVQNAVYEGFAVVKGSNNPISRIVRRIFSFPVPAKNTSVSILITRTPELDQWSRDFGGRKFSSSFSQNNVGKVLSESFGPFYFYFSLTVSDSRLNWNFERWSLGVLPLPKFLGPKIKSWEGEGENGGYRFFSEAHFPVLGQLIYYDGTVFKKTT</sequence>
<evidence type="ECO:0000313" key="2">
    <source>
        <dbReference type="EMBL" id="GGY66222.1"/>
    </source>
</evidence>
<dbReference type="Proteomes" id="UP000619761">
    <property type="component" value="Unassembled WGS sequence"/>
</dbReference>
<comment type="caution">
    <text evidence="2">The sequence shown here is derived from an EMBL/GenBank/DDBJ whole genome shotgun (WGS) entry which is preliminary data.</text>
</comment>
<gene>
    <name evidence="2" type="ORF">GCM10011613_07660</name>
</gene>
<protein>
    <recommendedName>
        <fullName evidence="1">DUF4166 domain-containing protein</fullName>
    </recommendedName>
</protein>
<accession>A0ABQ3ASW1</accession>